<dbReference type="InterPro" id="IPR027417">
    <property type="entry name" value="P-loop_NTPase"/>
</dbReference>
<dbReference type="InterPro" id="IPR051927">
    <property type="entry name" value="Zn_Chap_cDPG_Synth"/>
</dbReference>
<dbReference type="InterPro" id="IPR003495">
    <property type="entry name" value="CobW/HypB/UreG_nucleotide-bd"/>
</dbReference>
<comment type="catalytic activity">
    <reaction evidence="5">
        <text>GTP + H2O = GDP + phosphate + H(+)</text>
        <dbReference type="Rhea" id="RHEA:19669"/>
        <dbReference type="ChEBI" id="CHEBI:15377"/>
        <dbReference type="ChEBI" id="CHEBI:15378"/>
        <dbReference type="ChEBI" id="CHEBI:37565"/>
        <dbReference type="ChEBI" id="CHEBI:43474"/>
        <dbReference type="ChEBI" id="CHEBI:58189"/>
    </reaction>
    <physiologicalReaction direction="left-to-right" evidence="5">
        <dbReference type="Rhea" id="RHEA:19670"/>
    </physiologicalReaction>
</comment>
<evidence type="ECO:0000313" key="7">
    <source>
        <dbReference type="EnsemblProtists" id="EOD22687"/>
    </source>
</evidence>
<evidence type="ECO:0000256" key="3">
    <source>
        <dbReference type="ARBA" id="ARBA00023186"/>
    </source>
</evidence>
<dbReference type="Pfam" id="PF07683">
    <property type="entry name" value="CobW_C"/>
    <property type="match status" value="1"/>
</dbReference>
<keyword evidence="1" id="KW-0547">Nucleotide-binding</keyword>
<feature type="domain" description="CobW C-terminal" evidence="6">
    <location>
        <begin position="307"/>
        <end position="425"/>
    </location>
</feature>
<keyword evidence="2" id="KW-0378">Hydrolase</keyword>
<dbReference type="EnsemblProtists" id="EOD22687">
    <property type="protein sequence ID" value="EOD22687"/>
    <property type="gene ID" value="EMIHUDRAFT_61298"/>
</dbReference>
<dbReference type="PANTHER" id="PTHR43603">
    <property type="entry name" value="COBW DOMAIN-CONTAINING PROTEIN DDB_G0274527"/>
    <property type="match status" value="1"/>
</dbReference>
<dbReference type="PaxDb" id="2903-EOD22687"/>
<reference evidence="8" key="1">
    <citation type="journal article" date="2013" name="Nature">
        <title>Pan genome of the phytoplankton Emiliania underpins its global distribution.</title>
        <authorList>
            <person name="Read B.A."/>
            <person name="Kegel J."/>
            <person name="Klute M.J."/>
            <person name="Kuo A."/>
            <person name="Lefebvre S.C."/>
            <person name="Maumus F."/>
            <person name="Mayer C."/>
            <person name="Miller J."/>
            <person name="Monier A."/>
            <person name="Salamov A."/>
            <person name="Young J."/>
            <person name="Aguilar M."/>
            <person name="Claverie J.M."/>
            <person name="Frickenhaus S."/>
            <person name="Gonzalez K."/>
            <person name="Herman E.K."/>
            <person name="Lin Y.C."/>
            <person name="Napier J."/>
            <person name="Ogata H."/>
            <person name="Sarno A.F."/>
            <person name="Shmutz J."/>
            <person name="Schroeder D."/>
            <person name="de Vargas C."/>
            <person name="Verret F."/>
            <person name="von Dassow P."/>
            <person name="Valentin K."/>
            <person name="Van de Peer Y."/>
            <person name="Wheeler G."/>
            <person name="Dacks J.B."/>
            <person name="Delwiche C.F."/>
            <person name="Dyhrman S.T."/>
            <person name="Glockner G."/>
            <person name="John U."/>
            <person name="Richards T."/>
            <person name="Worden A.Z."/>
            <person name="Zhang X."/>
            <person name="Grigoriev I.V."/>
            <person name="Allen A.E."/>
            <person name="Bidle K."/>
            <person name="Borodovsky M."/>
            <person name="Bowler C."/>
            <person name="Brownlee C."/>
            <person name="Cock J.M."/>
            <person name="Elias M."/>
            <person name="Gladyshev V.N."/>
            <person name="Groth M."/>
            <person name="Guda C."/>
            <person name="Hadaegh A."/>
            <person name="Iglesias-Rodriguez M.D."/>
            <person name="Jenkins J."/>
            <person name="Jones B.M."/>
            <person name="Lawson T."/>
            <person name="Leese F."/>
            <person name="Lindquist E."/>
            <person name="Lobanov A."/>
            <person name="Lomsadze A."/>
            <person name="Malik S.B."/>
            <person name="Marsh M.E."/>
            <person name="Mackinder L."/>
            <person name="Mock T."/>
            <person name="Mueller-Roeber B."/>
            <person name="Pagarete A."/>
            <person name="Parker M."/>
            <person name="Probert I."/>
            <person name="Quesneville H."/>
            <person name="Raines C."/>
            <person name="Rensing S.A."/>
            <person name="Riano-Pachon D.M."/>
            <person name="Richier S."/>
            <person name="Rokitta S."/>
            <person name="Shiraiwa Y."/>
            <person name="Soanes D.M."/>
            <person name="van der Giezen M."/>
            <person name="Wahlund T.M."/>
            <person name="Williams B."/>
            <person name="Wilson W."/>
            <person name="Wolfe G."/>
            <person name="Wurch L.L."/>
        </authorList>
    </citation>
    <scope>NUCLEOTIDE SEQUENCE</scope>
</reference>
<dbReference type="KEGG" id="ehx:EMIHUDRAFT_61298"/>
<dbReference type="SUPFAM" id="SSF52540">
    <property type="entry name" value="P-loop containing nucleoside triphosphate hydrolases"/>
    <property type="match status" value="1"/>
</dbReference>
<evidence type="ECO:0000256" key="2">
    <source>
        <dbReference type="ARBA" id="ARBA00022801"/>
    </source>
</evidence>
<dbReference type="InterPro" id="IPR036627">
    <property type="entry name" value="CobW-likC_sf"/>
</dbReference>
<dbReference type="InterPro" id="IPR011629">
    <property type="entry name" value="CobW-like_C"/>
</dbReference>
<evidence type="ECO:0000256" key="4">
    <source>
        <dbReference type="ARBA" id="ARBA00034320"/>
    </source>
</evidence>
<dbReference type="Gene3D" id="3.40.50.300">
    <property type="entry name" value="P-loop containing nucleotide triphosphate hydrolases"/>
    <property type="match status" value="1"/>
</dbReference>
<dbReference type="Proteomes" id="UP000013827">
    <property type="component" value="Unassembled WGS sequence"/>
</dbReference>
<sequence length="472" mass="50685">MDGGAAVGAALEAPAVASAANAGAGDQGAPLALLKEAARAVGERAGSAGVPPLPVTVLSGFLGAGKTTLLKHLLQNRAGVRIAVVVNDMAAVNVDAELVRRGDVLRQEEKLVELSNGCICCTLREDLLTSLASLAAEGRFDHVLVESSGISEPLPVAETFTFTDEASGVSLGDVASLHNLVTVVDAAAIFEELGSVDTLAERGWQAGDGDERCVAHLLCEPEQIEFADVLLVNKADLLGDVELGAVERLLHKVNPTAEVIRSEHSRVEPARLLGKARFSLRKAEEHPDWLREARAHQHVPETVEYGISSFIFRARRPFHPARLHAALCVRPREGALARLLRLKGIAWLATRHEQQASLALAGTQFELTPGPPWWAALPREEWPEGLQEDIGPLWDEAHGDRQSEMVCIGQELDHAAAKAELDKCLLTDEEMAGGGDKWRDALPDPFADAWERAIASGEGHDHDHQHAHAHAH</sequence>
<dbReference type="RefSeq" id="XP_005775116.1">
    <property type="nucleotide sequence ID" value="XM_005775059.1"/>
</dbReference>
<dbReference type="CDD" id="cd03112">
    <property type="entry name" value="CobW-like"/>
    <property type="match status" value="1"/>
</dbReference>
<dbReference type="AlphaFoldDB" id="A0A0D3JGQ2"/>
<dbReference type="Pfam" id="PF02492">
    <property type="entry name" value="cobW"/>
    <property type="match status" value="1"/>
</dbReference>
<dbReference type="PANTHER" id="PTHR43603:SF1">
    <property type="entry name" value="ZINC-REGULATED GTPASE METALLOPROTEIN ACTIVATOR 1"/>
    <property type="match status" value="1"/>
</dbReference>
<comment type="similarity">
    <text evidence="4">Belongs to the SIMIBI class G3E GTPase family. ZNG1 subfamily.</text>
</comment>
<dbReference type="GeneID" id="17268259"/>
<keyword evidence="3" id="KW-0143">Chaperone</keyword>
<dbReference type="STRING" id="2903.R1CJB7"/>
<accession>A0A0D3JGQ2</accession>
<evidence type="ECO:0000313" key="8">
    <source>
        <dbReference type="Proteomes" id="UP000013827"/>
    </source>
</evidence>
<dbReference type="SMART" id="SM00833">
    <property type="entry name" value="CobW_C"/>
    <property type="match status" value="1"/>
</dbReference>
<dbReference type="GO" id="GO:0000166">
    <property type="term" value="F:nucleotide binding"/>
    <property type="evidence" value="ECO:0007669"/>
    <property type="project" value="UniProtKB-KW"/>
</dbReference>
<dbReference type="HOGENOM" id="CLU_017452_2_0_1"/>
<evidence type="ECO:0000256" key="1">
    <source>
        <dbReference type="ARBA" id="ARBA00022741"/>
    </source>
</evidence>
<name>A0A0D3JGQ2_EMIH1</name>
<organism evidence="7 8">
    <name type="scientific">Emiliania huxleyi (strain CCMP1516)</name>
    <dbReference type="NCBI Taxonomy" id="280463"/>
    <lineage>
        <taxon>Eukaryota</taxon>
        <taxon>Haptista</taxon>
        <taxon>Haptophyta</taxon>
        <taxon>Prymnesiophyceae</taxon>
        <taxon>Isochrysidales</taxon>
        <taxon>Noelaerhabdaceae</taxon>
        <taxon>Emiliania</taxon>
    </lineage>
</organism>
<dbReference type="OMA" id="CPCCALR"/>
<dbReference type="Gene3D" id="3.30.1220.10">
    <property type="entry name" value="CobW-like, C-terminal domain"/>
    <property type="match status" value="1"/>
</dbReference>
<reference evidence="7" key="2">
    <citation type="submission" date="2024-10" db="UniProtKB">
        <authorList>
            <consortium name="EnsemblProtists"/>
        </authorList>
    </citation>
    <scope>IDENTIFICATION</scope>
</reference>
<dbReference type="GO" id="GO:0016787">
    <property type="term" value="F:hydrolase activity"/>
    <property type="evidence" value="ECO:0007669"/>
    <property type="project" value="UniProtKB-KW"/>
</dbReference>
<keyword evidence="8" id="KW-1185">Reference proteome</keyword>
<evidence type="ECO:0000259" key="6">
    <source>
        <dbReference type="SMART" id="SM00833"/>
    </source>
</evidence>
<proteinExistence type="inferred from homology"/>
<protein>
    <recommendedName>
        <fullName evidence="6">CobW C-terminal domain-containing protein</fullName>
    </recommendedName>
</protein>
<dbReference type="eggNOG" id="KOG2743">
    <property type="taxonomic scope" value="Eukaryota"/>
</dbReference>
<evidence type="ECO:0000256" key="5">
    <source>
        <dbReference type="ARBA" id="ARBA00049117"/>
    </source>
</evidence>